<accession>A0A564YCQ2</accession>
<keyword evidence="2" id="KW-0677">Repeat</keyword>
<protein>
    <recommendedName>
        <fullName evidence="5">U2A'/phosphoprotein 32 family A C-terminal domain-containing protein</fullName>
    </recommendedName>
</protein>
<dbReference type="Gene3D" id="3.80.10.10">
    <property type="entry name" value="Ribonuclease Inhibitor"/>
    <property type="match status" value="1"/>
</dbReference>
<evidence type="ECO:0008006" key="5">
    <source>
        <dbReference type="Google" id="ProtNLM"/>
    </source>
</evidence>
<keyword evidence="4" id="KW-1185">Reference proteome</keyword>
<dbReference type="Proteomes" id="UP000321570">
    <property type="component" value="Unassembled WGS sequence"/>
</dbReference>
<dbReference type="InterPro" id="IPR001611">
    <property type="entry name" value="Leu-rich_rpt"/>
</dbReference>
<name>A0A564YCQ2_HYMDI</name>
<dbReference type="Pfam" id="PF12799">
    <property type="entry name" value="LRR_4"/>
    <property type="match status" value="1"/>
</dbReference>
<organism evidence="3 4">
    <name type="scientific">Hymenolepis diminuta</name>
    <name type="common">Rat tapeworm</name>
    <dbReference type="NCBI Taxonomy" id="6216"/>
    <lineage>
        <taxon>Eukaryota</taxon>
        <taxon>Metazoa</taxon>
        <taxon>Spiralia</taxon>
        <taxon>Lophotrochozoa</taxon>
        <taxon>Platyhelminthes</taxon>
        <taxon>Cestoda</taxon>
        <taxon>Eucestoda</taxon>
        <taxon>Cyclophyllidea</taxon>
        <taxon>Hymenolepididae</taxon>
        <taxon>Hymenolepis</taxon>
    </lineage>
</organism>
<dbReference type="InterPro" id="IPR025875">
    <property type="entry name" value="Leu-rich_rpt_4"/>
</dbReference>
<evidence type="ECO:0000256" key="1">
    <source>
        <dbReference type="ARBA" id="ARBA00022614"/>
    </source>
</evidence>
<proteinExistence type="predicted"/>
<dbReference type="InterPro" id="IPR032675">
    <property type="entry name" value="LRR_dom_sf"/>
</dbReference>
<dbReference type="SUPFAM" id="SSF52058">
    <property type="entry name" value="L domain-like"/>
    <property type="match status" value="1"/>
</dbReference>
<feature type="non-terminal residue" evidence="3">
    <location>
        <position position="64"/>
    </location>
</feature>
<keyword evidence="1" id="KW-0433">Leucine-rich repeat</keyword>
<gene>
    <name evidence="3" type="ORF">WMSIL1_LOCUS5069</name>
</gene>
<dbReference type="PROSITE" id="PS51450">
    <property type="entry name" value="LRR"/>
    <property type="match status" value="1"/>
</dbReference>
<evidence type="ECO:0000313" key="3">
    <source>
        <dbReference type="EMBL" id="VUZ45041.1"/>
    </source>
</evidence>
<dbReference type="AlphaFoldDB" id="A0A564YCQ2"/>
<dbReference type="EMBL" id="CABIJS010000155">
    <property type="protein sequence ID" value="VUZ45041.1"/>
    <property type="molecule type" value="Genomic_DNA"/>
</dbReference>
<evidence type="ECO:0000313" key="4">
    <source>
        <dbReference type="Proteomes" id="UP000321570"/>
    </source>
</evidence>
<evidence type="ECO:0000256" key="2">
    <source>
        <dbReference type="ARBA" id="ARBA00022737"/>
    </source>
</evidence>
<sequence>MVRITKDLVRKRAEHNEGEICTLEELTLHQQDIEKIEFLNKNCTKLKILYLQNNLISRIENLNR</sequence>
<reference evidence="3 4" key="1">
    <citation type="submission" date="2019-07" db="EMBL/GenBank/DDBJ databases">
        <authorList>
            <person name="Jastrzebski P J."/>
            <person name="Paukszto L."/>
            <person name="Jastrzebski P J."/>
        </authorList>
    </citation>
    <scope>NUCLEOTIDE SEQUENCE [LARGE SCALE GENOMIC DNA]</scope>
    <source>
        <strain evidence="3 4">WMS-il1</strain>
    </source>
</reference>